<proteinExistence type="predicted"/>
<organism evidence="2 3">
    <name type="scientific">Mycena albidolilacea</name>
    <dbReference type="NCBI Taxonomy" id="1033008"/>
    <lineage>
        <taxon>Eukaryota</taxon>
        <taxon>Fungi</taxon>
        <taxon>Dikarya</taxon>
        <taxon>Basidiomycota</taxon>
        <taxon>Agaricomycotina</taxon>
        <taxon>Agaricomycetes</taxon>
        <taxon>Agaricomycetidae</taxon>
        <taxon>Agaricales</taxon>
        <taxon>Marasmiineae</taxon>
        <taxon>Mycenaceae</taxon>
        <taxon>Mycena</taxon>
    </lineage>
</organism>
<reference evidence="2" key="1">
    <citation type="submission" date="2023-03" db="EMBL/GenBank/DDBJ databases">
        <title>Massive genome expansion in bonnet fungi (Mycena s.s.) driven by repeated elements and novel gene families across ecological guilds.</title>
        <authorList>
            <consortium name="Lawrence Berkeley National Laboratory"/>
            <person name="Harder C.B."/>
            <person name="Miyauchi S."/>
            <person name="Viragh M."/>
            <person name="Kuo A."/>
            <person name="Thoen E."/>
            <person name="Andreopoulos B."/>
            <person name="Lu D."/>
            <person name="Skrede I."/>
            <person name="Drula E."/>
            <person name="Henrissat B."/>
            <person name="Morin E."/>
            <person name="Kohler A."/>
            <person name="Barry K."/>
            <person name="LaButti K."/>
            <person name="Morin E."/>
            <person name="Salamov A."/>
            <person name="Lipzen A."/>
            <person name="Mereny Z."/>
            <person name="Hegedus B."/>
            <person name="Baldrian P."/>
            <person name="Stursova M."/>
            <person name="Weitz H."/>
            <person name="Taylor A."/>
            <person name="Grigoriev I.V."/>
            <person name="Nagy L.G."/>
            <person name="Martin F."/>
            <person name="Kauserud H."/>
        </authorList>
    </citation>
    <scope>NUCLEOTIDE SEQUENCE</scope>
    <source>
        <strain evidence="2">CBHHK002</strain>
    </source>
</reference>
<sequence>MLLKLTVRIEYANWKAEEFLTMERAKIGPMLRADLDRFKLPHPQIASIQPPTKTGIEFSYNTHDKSQLFSDVTRTFEIRYLAVRREFVMRNTQHMDSLKTECAVKHMTMEEECISPPRGQRRPRSPSPPVLLKSYRPAQSPSPSVNNWRRRPLERYNGQGSSDRWIKNGSSKVKLKLDENRDDQVSDCGSEFNPARYQKAAVVAKTLAVARLTREYWDTRRNLSNAAARGMSIENQLSTLAVDIKSSPDFNFSEQIGPLGLALVNERTKLEAAAKLLEDVLRECENPVVVPELLKLAEMYDEDE</sequence>
<evidence type="ECO:0000313" key="2">
    <source>
        <dbReference type="EMBL" id="KAJ7312901.1"/>
    </source>
</evidence>
<accession>A0AAD6ZA79</accession>
<feature type="region of interest" description="Disordered" evidence="1">
    <location>
        <begin position="112"/>
        <end position="162"/>
    </location>
</feature>
<evidence type="ECO:0000313" key="3">
    <source>
        <dbReference type="Proteomes" id="UP001218218"/>
    </source>
</evidence>
<protein>
    <submittedName>
        <fullName evidence="2">Uncharacterized protein</fullName>
    </submittedName>
</protein>
<keyword evidence="3" id="KW-1185">Reference proteome</keyword>
<comment type="caution">
    <text evidence="2">The sequence shown here is derived from an EMBL/GenBank/DDBJ whole genome shotgun (WGS) entry which is preliminary data.</text>
</comment>
<dbReference type="Proteomes" id="UP001218218">
    <property type="component" value="Unassembled WGS sequence"/>
</dbReference>
<dbReference type="AlphaFoldDB" id="A0AAD6ZA79"/>
<gene>
    <name evidence="2" type="ORF">DFH08DRAFT_973114</name>
</gene>
<evidence type="ECO:0000256" key="1">
    <source>
        <dbReference type="SAM" id="MobiDB-lite"/>
    </source>
</evidence>
<dbReference type="EMBL" id="JARIHO010000069">
    <property type="protein sequence ID" value="KAJ7312901.1"/>
    <property type="molecule type" value="Genomic_DNA"/>
</dbReference>
<feature type="compositionally biased region" description="Polar residues" evidence="1">
    <location>
        <begin position="137"/>
        <end position="147"/>
    </location>
</feature>
<name>A0AAD6ZA79_9AGAR</name>